<dbReference type="GO" id="GO:0005506">
    <property type="term" value="F:iron ion binding"/>
    <property type="evidence" value="ECO:0007669"/>
    <property type="project" value="InterPro"/>
</dbReference>
<dbReference type="SUPFAM" id="SSF55447">
    <property type="entry name" value="CO dehydrogenase flavoprotein C-terminal domain-like"/>
    <property type="match status" value="1"/>
</dbReference>
<keyword evidence="9" id="KW-1185">Reference proteome</keyword>
<evidence type="ECO:0000256" key="4">
    <source>
        <dbReference type="ARBA" id="ARBA00023002"/>
    </source>
</evidence>
<dbReference type="AlphaFoldDB" id="C1DGA9"/>
<dbReference type="SUPFAM" id="SSF56176">
    <property type="entry name" value="FAD-binding/transporter-associated domain-like"/>
    <property type="match status" value="1"/>
</dbReference>
<dbReference type="Pfam" id="PF01799">
    <property type="entry name" value="Fer2_2"/>
    <property type="match status" value="1"/>
</dbReference>
<dbReference type="GO" id="GO:0051537">
    <property type="term" value="F:2 iron, 2 sulfur cluster binding"/>
    <property type="evidence" value="ECO:0007669"/>
    <property type="project" value="InterPro"/>
</dbReference>
<proteinExistence type="predicted"/>
<protein>
    <submittedName>
        <fullName evidence="8">Xanthine dehydrogenase, small subunit</fullName>
    </submittedName>
</protein>
<dbReference type="Pfam" id="PF00111">
    <property type="entry name" value="Fer2"/>
    <property type="match status" value="1"/>
</dbReference>
<evidence type="ECO:0000313" key="9">
    <source>
        <dbReference type="Proteomes" id="UP000002424"/>
    </source>
</evidence>
<dbReference type="Pfam" id="PF03450">
    <property type="entry name" value="CO_deh_flav_C"/>
    <property type="match status" value="1"/>
</dbReference>
<feature type="domain" description="FAD-binding PCMH-type" evidence="7">
    <location>
        <begin position="204"/>
        <end position="377"/>
    </location>
</feature>
<gene>
    <name evidence="8" type="primary">xdhA</name>
    <name evidence="8" type="ordered locus">Avin_22290</name>
</gene>
<dbReference type="NCBIfam" id="TIGR02963">
    <property type="entry name" value="xanthine_xdhA"/>
    <property type="match status" value="1"/>
</dbReference>
<evidence type="ECO:0000313" key="8">
    <source>
        <dbReference type="EMBL" id="ACO78420.1"/>
    </source>
</evidence>
<dbReference type="InterPro" id="IPR036318">
    <property type="entry name" value="FAD-bd_PCMH-like_sf"/>
</dbReference>
<dbReference type="HOGENOM" id="CLU_001681_9_0_6"/>
<dbReference type="Gene3D" id="1.10.150.120">
    <property type="entry name" value="[2Fe-2S]-binding domain"/>
    <property type="match status" value="1"/>
</dbReference>
<dbReference type="KEGG" id="avn:Avin_22290"/>
<keyword evidence="3" id="KW-0274">FAD</keyword>
<evidence type="ECO:0000256" key="3">
    <source>
        <dbReference type="ARBA" id="ARBA00022827"/>
    </source>
</evidence>
<dbReference type="InterPro" id="IPR016167">
    <property type="entry name" value="FAD-bd_PCMH_sub1"/>
</dbReference>
<dbReference type="EnsemblBacteria" id="ACO78420">
    <property type="protein sequence ID" value="ACO78420"/>
    <property type="gene ID" value="Avin_22290"/>
</dbReference>
<dbReference type="InterPro" id="IPR014307">
    <property type="entry name" value="Xanthine_DH_ssu"/>
</dbReference>
<dbReference type="GO" id="GO:0071949">
    <property type="term" value="F:FAD binding"/>
    <property type="evidence" value="ECO:0007669"/>
    <property type="project" value="InterPro"/>
</dbReference>
<keyword evidence="4" id="KW-0560">Oxidoreductase</keyword>
<dbReference type="PROSITE" id="PS00197">
    <property type="entry name" value="2FE2S_FER_1"/>
    <property type="match status" value="1"/>
</dbReference>
<dbReference type="InterPro" id="IPR016208">
    <property type="entry name" value="Ald_Oxase/xanthine_DH-like"/>
</dbReference>
<keyword evidence="5" id="KW-0408">Iron</keyword>
<dbReference type="Gene3D" id="3.30.465.10">
    <property type="match status" value="1"/>
</dbReference>
<dbReference type="CDD" id="cd00207">
    <property type="entry name" value="fer2"/>
    <property type="match status" value="1"/>
</dbReference>
<accession>C1DGA9</accession>
<sequence length="496" mass="53412">MCPTCATVESPEDAVIQFFLNRELRSERALDPNLTVLRYLREHLRRTGTKEGCGSGDCGACTVVVGELVEEDGRERLRYRSLNACLTFVAALHGKQLLVVEDLEQRGRLHAVQQAVVDRHASQCGFCTPGVVMSLFALQKNADGPDRERACEALAGNLCRCTGYRPILAAAEQACGAPEPDQFDAAEAETVAALKAIARGGTELAGNDRRCLLPASVDELAALYAAHPEARLFAGGTDLALEVTQQHRALPLTIHLGGIEELKRLTPGSEAIEIGAATPLADCQAALAAEYPDFGALLKRFASLQIRNQGTLGGNIGNASPIGDTPPLLIALGARLLLRKGGTSRTLALEDFFLDYKVTALEPGEFIEKILVPRARPGQAFRAYKLSKRLDDDISAVCAAFNLLIEDGRVREARIAFGGMAAIPRRATACERALLGQPFEAAVIERACTALAGDFDPLGDFRASREYRLLAAQNLLRKAFLELHAPALPTRVTDHV</sequence>
<dbReference type="GO" id="GO:0004854">
    <property type="term" value="F:xanthine dehydrogenase activity"/>
    <property type="evidence" value="ECO:0007669"/>
    <property type="project" value="InterPro"/>
</dbReference>
<dbReference type="InterPro" id="IPR036010">
    <property type="entry name" value="2Fe-2S_ferredoxin-like_sf"/>
</dbReference>
<dbReference type="SMART" id="SM01092">
    <property type="entry name" value="CO_deh_flav_C"/>
    <property type="match status" value="1"/>
</dbReference>
<dbReference type="Gene3D" id="3.10.20.30">
    <property type="match status" value="1"/>
</dbReference>
<dbReference type="InterPro" id="IPR012675">
    <property type="entry name" value="Beta-grasp_dom_sf"/>
</dbReference>
<dbReference type="InterPro" id="IPR016169">
    <property type="entry name" value="FAD-bd_PCMH_sub2"/>
</dbReference>
<evidence type="ECO:0000256" key="2">
    <source>
        <dbReference type="ARBA" id="ARBA00022723"/>
    </source>
</evidence>
<dbReference type="PANTHER" id="PTHR45444">
    <property type="entry name" value="XANTHINE DEHYDROGENASE"/>
    <property type="match status" value="1"/>
</dbReference>
<name>C1DGA9_AZOVD</name>
<dbReference type="InterPro" id="IPR012175">
    <property type="entry name" value="Xanth_DH_ssu_bac"/>
</dbReference>
<dbReference type="InterPro" id="IPR006058">
    <property type="entry name" value="2Fe2S_fd_BS"/>
</dbReference>
<dbReference type="PANTHER" id="PTHR45444:SF3">
    <property type="entry name" value="XANTHINE DEHYDROGENASE"/>
    <property type="match status" value="1"/>
</dbReference>
<dbReference type="PIRSF" id="PIRSF036557">
    <property type="entry name" value="XdhA_RC"/>
    <property type="match status" value="1"/>
</dbReference>
<evidence type="ECO:0000259" key="7">
    <source>
        <dbReference type="PROSITE" id="PS51387"/>
    </source>
</evidence>
<dbReference type="InterPro" id="IPR005107">
    <property type="entry name" value="CO_DH_flav_C"/>
</dbReference>
<organism evidence="8 9">
    <name type="scientific">Azotobacter vinelandii (strain DJ / ATCC BAA-1303)</name>
    <dbReference type="NCBI Taxonomy" id="322710"/>
    <lineage>
        <taxon>Bacteria</taxon>
        <taxon>Pseudomonadati</taxon>
        <taxon>Pseudomonadota</taxon>
        <taxon>Gammaproteobacteria</taxon>
        <taxon>Pseudomonadales</taxon>
        <taxon>Pseudomonadaceae</taxon>
        <taxon>Azotobacter</taxon>
    </lineage>
</organism>
<evidence type="ECO:0000256" key="1">
    <source>
        <dbReference type="ARBA" id="ARBA00022630"/>
    </source>
</evidence>
<keyword evidence="2" id="KW-0479">Metal-binding</keyword>
<evidence type="ECO:0000256" key="5">
    <source>
        <dbReference type="ARBA" id="ARBA00023004"/>
    </source>
</evidence>
<dbReference type="SUPFAM" id="SSF47741">
    <property type="entry name" value="CO dehydrogenase ISP C-domain like"/>
    <property type="match status" value="1"/>
</dbReference>
<dbReference type="InterPro" id="IPR001041">
    <property type="entry name" value="2Fe-2S_ferredoxin-type"/>
</dbReference>
<dbReference type="InterPro" id="IPR036884">
    <property type="entry name" value="2Fe-2S-bd_dom_sf"/>
</dbReference>
<dbReference type="PROSITE" id="PS51387">
    <property type="entry name" value="FAD_PCMH"/>
    <property type="match status" value="1"/>
</dbReference>
<dbReference type="STRING" id="322710.Avin_22290"/>
<dbReference type="InterPro" id="IPR002346">
    <property type="entry name" value="Mopterin_DH_FAD-bd"/>
</dbReference>
<dbReference type="PROSITE" id="PS51085">
    <property type="entry name" value="2FE2S_FER_2"/>
    <property type="match status" value="1"/>
</dbReference>
<dbReference type="eggNOG" id="COG4630">
    <property type="taxonomic scope" value="Bacteria"/>
</dbReference>
<dbReference type="InterPro" id="IPR002888">
    <property type="entry name" value="2Fe-2S-bd"/>
</dbReference>
<keyword evidence="1" id="KW-0285">Flavoprotein</keyword>
<dbReference type="OrthoDB" id="9775084at2"/>
<reference evidence="8 9" key="1">
    <citation type="journal article" date="2009" name="J. Bacteriol.">
        <title>Genome sequence of Azotobacter vinelandii, an obligate aerobe specialized to support diverse anaerobic metabolic processes.</title>
        <authorList>
            <person name="Setubal J.C."/>
            <person name="dos Santos P."/>
            <person name="Goldman B.S."/>
            <person name="Ertesvag H."/>
            <person name="Espin G."/>
            <person name="Rubio L.M."/>
            <person name="Valla S."/>
            <person name="Almeida N.F."/>
            <person name="Balasubramanian D."/>
            <person name="Cromes L."/>
            <person name="Curatti L."/>
            <person name="Du Z."/>
            <person name="Godsy E."/>
            <person name="Goodner B."/>
            <person name="Hellner-Burris K."/>
            <person name="Hernandez J.A."/>
            <person name="Houmiel K."/>
            <person name="Imperial J."/>
            <person name="Kennedy C."/>
            <person name="Larson T.J."/>
            <person name="Latreille P."/>
            <person name="Ligon L.S."/>
            <person name="Lu J."/>
            <person name="Maerk M."/>
            <person name="Miller N.M."/>
            <person name="Norton S."/>
            <person name="O'Carroll I.P."/>
            <person name="Paulsen I."/>
            <person name="Raulfs E.C."/>
            <person name="Roemer R."/>
            <person name="Rosser J."/>
            <person name="Segura D."/>
            <person name="Slater S."/>
            <person name="Stricklin S.L."/>
            <person name="Studholme D.J."/>
            <person name="Sun J."/>
            <person name="Viana C.J."/>
            <person name="Wallin E."/>
            <person name="Wang B."/>
            <person name="Wheeler C."/>
            <person name="Zhu H."/>
            <person name="Dean D.R."/>
            <person name="Dixon R."/>
            <person name="Wood D."/>
        </authorList>
    </citation>
    <scope>NUCLEOTIDE SEQUENCE [LARGE SCALE GENOMIC DNA]</scope>
    <source>
        <strain evidence="9">DJ / ATCC BAA-1303</strain>
    </source>
</reference>
<evidence type="ECO:0000259" key="6">
    <source>
        <dbReference type="PROSITE" id="PS51085"/>
    </source>
</evidence>
<dbReference type="EMBL" id="CP001157">
    <property type="protein sequence ID" value="ACO78420.1"/>
    <property type="molecule type" value="Genomic_DNA"/>
</dbReference>
<dbReference type="SUPFAM" id="SSF54292">
    <property type="entry name" value="2Fe-2S ferredoxin-like"/>
    <property type="match status" value="1"/>
</dbReference>
<dbReference type="InterPro" id="IPR016166">
    <property type="entry name" value="FAD-bd_PCMH"/>
</dbReference>
<dbReference type="InterPro" id="IPR036683">
    <property type="entry name" value="CO_DH_flav_C_dom_sf"/>
</dbReference>
<dbReference type="Proteomes" id="UP000002424">
    <property type="component" value="Chromosome"/>
</dbReference>
<feature type="domain" description="2Fe-2S ferredoxin-type" evidence="6">
    <location>
        <begin position="14"/>
        <end position="103"/>
    </location>
</feature>
<dbReference type="Gene3D" id="3.30.43.10">
    <property type="entry name" value="Uridine Diphospho-n-acetylenolpyruvylglucosamine Reductase, domain 2"/>
    <property type="match status" value="1"/>
</dbReference>
<dbReference type="Pfam" id="PF00941">
    <property type="entry name" value="FAD_binding_5"/>
    <property type="match status" value="1"/>
</dbReference>
<dbReference type="Gene3D" id="3.30.390.50">
    <property type="entry name" value="CO dehydrogenase flavoprotein, C-terminal domain"/>
    <property type="match status" value="1"/>
</dbReference>